<accession>A0A2Z4AGL1</accession>
<keyword evidence="5 11" id="KW-0479">Metal-binding</keyword>
<dbReference type="Gene3D" id="3.40.50.1000">
    <property type="entry name" value="HAD superfamily/HAD-like"/>
    <property type="match status" value="1"/>
</dbReference>
<dbReference type="InterPro" id="IPR018303">
    <property type="entry name" value="ATPase_P-typ_P_site"/>
</dbReference>
<feature type="transmembrane region" description="Helical" evidence="11">
    <location>
        <begin position="669"/>
        <end position="691"/>
    </location>
</feature>
<dbReference type="NCBIfam" id="TIGR01525">
    <property type="entry name" value="ATPase-IB_hvy"/>
    <property type="match status" value="1"/>
</dbReference>
<dbReference type="GO" id="GO:0005886">
    <property type="term" value="C:plasma membrane"/>
    <property type="evidence" value="ECO:0007669"/>
    <property type="project" value="UniProtKB-SubCell"/>
</dbReference>
<dbReference type="PRINTS" id="PR00119">
    <property type="entry name" value="CATATPASE"/>
</dbReference>
<evidence type="ECO:0000256" key="4">
    <source>
        <dbReference type="ARBA" id="ARBA00022692"/>
    </source>
</evidence>
<evidence type="ECO:0000256" key="5">
    <source>
        <dbReference type="ARBA" id="ARBA00022723"/>
    </source>
</evidence>
<dbReference type="EMBL" id="CP029803">
    <property type="protein sequence ID" value="AWT60795.1"/>
    <property type="molecule type" value="Genomic_DNA"/>
</dbReference>
<keyword evidence="7 11" id="KW-0067">ATP-binding</keyword>
<dbReference type="GO" id="GO:0016887">
    <property type="term" value="F:ATP hydrolysis activity"/>
    <property type="evidence" value="ECO:0007669"/>
    <property type="project" value="InterPro"/>
</dbReference>
<dbReference type="InterPro" id="IPR001757">
    <property type="entry name" value="P_typ_ATPase"/>
</dbReference>
<evidence type="ECO:0000256" key="10">
    <source>
        <dbReference type="ARBA" id="ARBA00023136"/>
    </source>
</evidence>
<dbReference type="InterPro" id="IPR036412">
    <property type="entry name" value="HAD-like_sf"/>
</dbReference>
<keyword evidence="3 11" id="KW-1003">Cell membrane</keyword>
<feature type="transmembrane region" description="Helical" evidence="11">
    <location>
        <begin position="147"/>
        <end position="165"/>
    </location>
</feature>
<dbReference type="InterPro" id="IPR044492">
    <property type="entry name" value="P_typ_ATPase_HD_dom"/>
</dbReference>
<dbReference type="Gene3D" id="3.40.1110.10">
    <property type="entry name" value="Calcium-transporting ATPase, cytoplasmic domain N"/>
    <property type="match status" value="1"/>
</dbReference>
<keyword evidence="9 11" id="KW-1133">Transmembrane helix</keyword>
<evidence type="ECO:0000256" key="8">
    <source>
        <dbReference type="ARBA" id="ARBA00022967"/>
    </source>
</evidence>
<reference evidence="13 14" key="1">
    <citation type="submission" date="2018-06" db="EMBL/GenBank/DDBJ databases">
        <title>Draft Genome Sequence of a Novel Marine Bacterium Related to the Verrucomicrobia.</title>
        <authorList>
            <person name="Vosseberg J."/>
            <person name="Martijn J."/>
            <person name="Ettema T.J.G."/>
        </authorList>
    </citation>
    <scope>NUCLEOTIDE SEQUENCE [LARGE SCALE GENOMIC DNA]</scope>
    <source>
        <strain evidence="13">TARA_B100001123</strain>
    </source>
</reference>
<dbReference type="SFLD" id="SFLDF00027">
    <property type="entry name" value="p-type_atpase"/>
    <property type="match status" value="1"/>
</dbReference>
<dbReference type="AlphaFoldDB" id="A0A2Z4AGL1"/>
<dbReference type="GO" id="GO:0005507">
    <property type="term" value="F:copper ion binding"/>
    <property type="evidence" value="ECO:0007669"/>
    <property type="project" value="TreeGrafter"/>
</dbReference>
<dbReference type="InterPro" id="IPR023214">
    <property type="entry name" value="HAD_sf"/>
</dbReference>
<keyword evidence="4 11" id="KW-0812">Transmembrane</keyword>
<evidence type="ECO:0000259" key="12">
    <source>
        <dbReference type="Pfam" id="PF00122"/>
    </source>
</evidence>
<dbReference type="SUPFAM" id="SSF56784">
    <property type="entry name" value="HAD-like"/>
    <property type="match status" value="1"/>
</dbReference>
<dbReference type="Pfam" id="PF00122">
    <property type="entry name" value="E1-E2_ATPase"/>
    <property type="match status" value="1"/>
</dbReference>
<dbReference type="EC" id="3.6.3.54" evidence="13"/>
<dbReference type="SUPFAM" id="SSF81653">
    <property type="entry name" value="Calcium ATPase, transduction domain A"/>
    <property type="match status" value="1"/>
</dbReference>
<dbReference type="Pfam" id="PF00702">
    <property type="entry name" value="Hydrolase"/>
    <property type="match status" value="1"/>
</dbReference>
<dbReference type="GO" id="GO:0055070">
    <property type="term" value="P:copper ion homeostasis"/>
    <property type="evidence" value="ECO:0007669"/>
    <property type="project" value="TreeGrafter"/>
</dbReference>
<dbReference type="InterPro" id="IPR059000">
    <property type="entry name" value="ATPase_P-type_domA"/>
</dbReference>
<evidence type="ECO:0000256" key="11">
    <source>
        <dbReference type="RuleBase" id="RU362081"/>
    </source>
</evidence>
<dbReference type="SFLD" id="SFLDS00003">
    <property type="entry name" value="Haloacid_Dehalogenase"/>
    <property type="match status" value="1"/>
</dbReference>
<proteinExistence type="inferred from homology"/>
<dbReference type="GO" id="GO:0060003">
    <property type="term" value="P:copper ion export"/>
    <property type="evidence" value="ECO:0007669"/>
    <property type="project" value="UniProtKB-ARBA"/>
</dbReference>
<sequence>MCAEVESDKPSDCPCCGMALEPIGAVSREDCEEDETRTLNRKLWASGGLSLLVLFLAMGEFVPGLELRKRFSPVVVQWGQLFLSTPVVVWAGGVFFVKAWISLVNRSLNMFTLIAMGVGAAYLFSVVAVLFPEIFPEPFKRNGEIGLYFETAAIITSFVLLGQLLEAKARSRTGRALKMLLALPAQIAHRVRGRLEEEVSIEDIKTGDLLRVRPGEKIPVDGTIVNGLSRIDESMITGEPTPVQKKAPDPVIGATVNQVGSFIMRVDKIGNETLLSQIVEMVAEAQRSRAPVQKMVDTLAGFFVPAVVVISLITFGVWALEGPDPAMVYALVNAIAVLVVACPCALGLATPMSITVGVGRGAQMGILIKNAETIENTSNITHLVVDKTGTLTTGKPSVAHCVVSSSFEEDLVLQIAASLEKASEHPLARAIFKAARDRKVVLVEPENFLSSAGEGVTGTIEGVQVLVGKASYLLRHGIKLEERLWEKARELQASAHSVVWVSIGGKSAGIFGITDQVKKSTPGAIRDLHGMGLRIVMCTGDNQNTADYVAQQLDIDDVHADMSSKEKHLFVKQLRSMGGVVAMAGDGINDAPALAEADVGIAMGTGTDIAIQSAGITLVKGDLKGIAKSLALSRAVMRSIRQNLFLAFFYNALAIPIATGLLYPFTNTLLNPMIAGAAMSLSSISVIANALRLHNVRF</sequence>
<dbReference type="InterPro" id="IPR023299">
    <property type="entry name" value="ATPase_P-typ_cyto_dom_N"/>
</dbReference>
<evidence type="ECO:0000256" key="3">
    <source>
        <dbReference type="ARBA" id="ARBA00022475"/>
    </source>
</evidence>
<keyword evidence="8" id="KW-1278">Translocase</keyword>
<dbReference type="PANTHER" id="PTHR43520">
    <property type="entry name" value="ATP7, ISOFORM B"/>
    <property type="match status" value="1"/>
</dbReference>
<dbReference type="SUPFAM" id="SSF81665">
    <property type="entry name" value="Calcium ATPase, transmembrane domain M"/>
    <property type="match status" value="1"/>
</dbReference>
<organism evidence="13 14">
    <name type="scientific">Candidatus Moanibacter tarae</name>
    <dbReference type="NCBI Taxonomy" id="2200854"/>
    <lineage>
        <taxon>Bacteria</taxon>
        <taxon>Pseudomonadati</taxon>
        <taxon>Verrucomicrobiota</taxon>
        <taxon>Opitutia</taxon>
        <taxon>Puniceicoccales</taxon>
        <taxon>Puniceicoccales incertae sedis</taxon>
        <taxon>Candidatus Moanibacter</taxon>
    </lineage>
</organism>
<dbReference type="InterPro" id="IPR027256">
    <property type="entry name" value="P-typ_ATPase_IB"/>
</dbReference>
<protein>
    <submittedName>
        <fullName evidence="13">Copper-exporting P-type ATPase</fullName>
        <ecNumber evidence="13">3.6.3.54</ecNumber>
    </submittedName>
</protein>
<feature type="transmembrane region" description="Helical" evidence="11">
    <location>
        <begin position="299"/>
        <end position="320"/>
    </location>
</feature>
<feature type="transmembrane region" description="Helical" evidence="11">
    <location>
        <begin position="43"/>
        <end position="61"/>
    </location>
</feature>
<dbReference type="PRINTS" id="PR00943">
    <property type="entry name" value="CUATPASE"/>
</dbReference>
<dbReference type="NCBIfam" id="TIGR01511">
    <property type="entry name" value="ATPase-IB1_Cu"/>
    <property type="match status" value="1"/>
</dbReference>
<keyword evidence="10 11" id="KW-0472">Membrane</keyword>
<evidence type="ECO:0000313" key="14">
    <source>
        <dbReference type="Proteomes" id="UP000247465"/>
    </source>
</evidence>
<evidence type="ECO:0000256" key="9">
    <source>
        <dbReference type="ARBA" id="ARBA00022989"/>
    </source>
</evidence>
<evidence type="ECO:0000256" key="2">
    <source>
        <dbReference type="ARBA" id="ARBA00006024"/>
    </source>
</evidence>
<feature type="transmembrane region" description="Helical" evidence="11">
    <location>
        <begin position="326"/>
        <end position="350"/>
    </location>
</feature>
<feature type="transmembrane region" description="Helical" evidence="11">
    <location>
        <begin position="113"/>
        <end position="135"/>
    </location>
</feature>
<dbReference type="SFLD" id="SFLDG00002">
    <property type="entry name" value="C1.7:_P-type_atpase_like"/>
    <property type="match status" value="1"/>
</dbReference>
<dbReference type="PROSITE" id="PS00154">
    <property type="entry name" value="ATPASE_E1_E2"/>
    <property type="match status" value="1"/>
</dbReference>
<evidence type="ECO:0000256" key="6">
    <source>
        <dbReference type="ARBA" id="ARBA00022741"/>
    </source>
</evidence>
<dbReference type="NCBIfam" id="TIGR01494">
    <property type="entry name" value="ATPase_P-type"/>
    <property type="match status" value="1"/>
</dbReference>
<feature type="transmembrane region" description="Helical" evidence="11">
    <location>
        <begin position="644"/>
        <end position="663"/>
    </location>
</feature>
<dbReference type="GO" id="GO:0043682">
    <property type="term" value="F:P-type divalent copper transporter activity"/>
    <property type="evidence" value="ECO:0007669"/>
    <property type="project" value="TreeGrafter"/>
</dbReference>
<comment type="similarity">
    <text evidence="2 11">Belongs to the cation transport ATPase (P-type) (TC 3.A.3) family. Type IB subfamily.</text>
</comment>
<dbReference type="InterPro" id="IPR008250">
    <property type="entry name" value="ATPase_P-typ_transduc_dom_A_sf"/>
</dbReference>
<dbReference type="InterPro" id="IPR023298">
    <property type="entry name" value="ATPase_P-typ_TM_dom_sf"/>
</dbReference>
<dbReference type="Gene3D" id="2.70.150.10">
    <property type="entry name" value="Calcium-transporting ATPase, cytoplasmic transduction domain A"/>
    <property type="match status" value="1"/>
</dbReference>
<evidence type="ECO:0000256" key="1">
    <source>
        <dbReference type="ARBA" id="ARBA00004651"/>
    </source>
</evidence>
<comment type="subcellular location">
    <subcellularLocation>
        <location evidence="1">Cell membrane</location>
        <topology evidence="1">Multi-pass membrane protein</topology>
    </subcellularLocation>
</comment>
<name>A0A2Z4AGL1_9BACT</name>
<feature type="transmembrane region" description="Helical" evidence="11">
    <location>
        <begin position="81"/>
        <end position="101"/>
    </location>
</feature>
<evidence type="ECO:0000313" key="13">
    <source>
        <dbReference type="EMBL" id="AWT60795.1"/>
    </source>
</evidence>
<evidence type="ECO:0000256" key="7">
    <source>
        <dbReference type="ARBA" id="ARBA00022840"/>
    </source>
</evidence>
<dbReference type="CDD" id="cd02094">
    <property type="entry name" value="P-type_ATPase_Cu-like"/>
    <property type="match status" value="1"/>
</dbReference>
<gene>
    <name evidence="13" type="primary">copA</name>
    <name evidence="13" type="ORF">DF168_02015</name>
</gene>
<keyword evidence="6 11" id="KW-0547">Nucleotide-binding</keyword>
<dbReference type="KEGG" id="mtar:DF168_02015"/>
<dbReference type="Proteomes" id="UP000247465">
    <property type="component" value="Chromosome"/>
</dbReference>
<dbReference type="FunFam" id="2.70.150.10:FF:000020">
    <property type="entry name" value="Copper-exporting P-type ATPase A"/>
    <property type="match status" value="1"/>
</dbReference>
<keyword evidence="13" id="KW-0378">Hydrolase</keyword>
<dbReference type="PANTHER" id="PTHR43520:SF8">
    <property type="entry name" value="P-TYPE CU(+) TRANSPORTER"/>
    <property type="match status" value="1"/>
</dbReference>
<dbReference type="GO" id="GO:0005524">
    <property type="term" value="F:ATP binding"/>
    <property type="evidence" value="ECO:0007669"/>
    <property type="project" value="UniProtKB-UniRule"/>
</dbReference>
<feature type="domain" description="P-type ATPase A" evidence="12">
    <location>
        <begin position="185"/>
        <end position="282"/>
    </location>
</feature>